<keyword evidence="2" id="KW-1185">Reference proteome</keyword>
<sequence>MHDLIKIAKGIVQPGDVTPGGTLRPEASERLISLVFKDDFLKTVTTRRMSKLSADVQVWGVETRKLVRVAEGAEPSAAQIVGGGEYGCTLRALPVQLFPSLSLSFLRDNQDNPNLVAEVEQSFATQFANEYLDLGFNGTLDDNSAGWATLNKGWVQIASEHANTAKVDIDPTGVGKNWRTELKAMLDALPERFRATSAFIMNTGDADAYAFELAGFVTGQPLAGESPLRRFMGLPIIATPWMPAGKVLLTPPANLVFGVSTEMVATRRFNERARAIEWTFDTACDYEIAVKQACVYGY</sequence>
<name>A0A4R3JTK2_9PROT</name>
<proteinExistence type="predicted"/>
<dbReference type="OrthoDB" id="7806816at2"/>
<comment type="caution">
    <text evidence="1">The sequence shown here is derived from an EMBL/GenBank/DDBJ whole genome shotgun (WGS) entry which is preliminary data.</text>
</comment>
<dbReference type="SUPFAM" id="SSF56563">
    <property type="entry name" value="Major capsid protein gp5"/>
    <property type="match status" value="1"/>
</dbReference>
<protein>
    <submittedName>
        <fullName evidence="1">Capsid family protein</fullName>
    </submittedName>
</protein>
<gene>
    <name evidence="1" type="ORF">EDC61_11489</name>
</gene>
<evidence type="ECO:0000313" key="2">
    <source>
        <dbReference type="Proteomes" id="UP000295135"/>
    </source>
</evidence>
<evidence type="ECO:0000313" key="1">
    <source>
        <dbReference type="EMBL" id="TCS70762.1"/>
    </source>
</evidence>
<dbReference type="Proteomes" id="UP000295135">
    <property type="component" value="Unassembled WGS sequence"/>
</dbReference>
<reference evidence="1 2" key="1">
    <citation type="submission" date="2019-03" db="EMBL/GenBank/DDBJ databases">
        <title>Genomic Encyclopedia of Type Strains, Phase IV (KMG-IV): sequencing the most valuable type-strain genomes for metagenomic binning, comparative biology and taxonomic classification.</title>
        <authorList>
            <person name="Goeker M."/>
        </authorList>
    </citation>
    <scope>NUCLEOTIDE SEQUENCE [LARGE SCALE GENOMIC DNA]</scope>
    <source>
        <strain evidence="1 2">DSM 103923</strain>
    </source>
</reference>
<dbReference type="EMBL" id="SLZY01000014">
    <property type="protein sequence ID" value="TCS70762.1"/>
    <property type="molecule type" value="Genomic_DNA"/>
</dbReference>
<dbReference type="RefSeq" id="WP_126457853.1">
    <property type="nucleotide sequence ID" value="NZ_AP018721.1"/>
</dbReference>
<accession>A0A4R3JTK2</accession>
<organism evidence="1 2">
    <name type="scientific">Sulfuritortus calidifontis</name>
    <dbReference type="NCBI Taxonomy" id="1914471"/>
    <lineage>
        <taxon>Bacteria</taxon>
        <taxon>Pseudomonadati</taxon>
        <taxon>Pseudomonadota</taxon>
        <taxon>Betaproteobacteria</taxon>
        <taxon>Nitrosomonadales</taxon>
        <taxon>Thiobacillaceae</taxon>
        <taxon>Sulfuritortus</taxon>
    </lineage>
</organism>
<dbReference type="AlphaFoldDB" id="A0A4R3JTK2"/>